<name>A0ACB9DPB2_ARCLA</name>
<comment type="caution">
    <text evidence="1">The sequence shown here is derived from an EMBL/GenBank/DDBJ whole genome shotgun (WGS) entry which is preliminary data.</text>
</comment>
<evidence type="ECO:0000313" key="2">
    <source>
        <dbReference type="Proteomes" id="UP001055879"/>
    </source>
</evidence>
<organism evidence="1 2">
    <name type="scientific">Arctium lappa</name>
    <name type="common">Greater burdock</name>
    <name type="synonym">Lappa major</name>
    <dbReference type="NCBI Taxonomy" id="4217"/>
    <lineage>
        <taxon>Eukaryota</taxon>
        <taxon>Viridiplantae</taxon>
        <taxon>Streptophyta</taxon>
        <taxon>Embryophyta</taxon>
        <taxon>Tracheophyta</taxon>
        <taxon>Spermatophyta</taxon>
        <taxon>Magnoliopsida</taxon>
        <taxon>eudicotyledons</taxon>
        <taxon>Gunneridae</taxon>
        <taxon>Pentapetalae</taxon>
        <taxon>asterids</taxon>
        <taxon>campanulids</taxon>
        <taxon>Asterales</taxon>
        <taxon>Asteraceae</taxon>
        <taxon>Carduoideae</taxon>
        <taxon>Cardueae</taxon>
        <taxon>Arctiinae</taxon>
        <taxon>Arctium</taxon>
    </lineage>
</organism>
<proteinExistence type="predicted"/>
<accession>A0ACB9DPB2</accession>
<sequence>MGNICGPSRCSKHGFFGSIWHSLWWSRSPDLIQYEKKRARNKKHHKNPKVTRPVQNSPPRVPILANEVPKPTPQVQPAIPYQEIKENGKQSGKVVMVKQQSKSTQRNVTSGAQNHKRGKSSVGLLVDKVLKNTNGYLKDHYKLGLELGHGQFGTTSICIEKKTGKQFACKSIAKRKLVTKEDVEDVRREVEIMHHLSGHPNVISIKGAYEDAYEIHLVMELCAGGELFDRITKKGQFSEREAAGILKTIASVIEACHSLGVIHRDLKPENFLFVNKDEDSPLKAIDFGLSTFFKPGEIITDVVGSPYYVAPEVLQKYYGPEIDIWSAGVILYVLLSGVPPFWGETENDVFREILGGELDFSFDPWPIISGSAKDLISKMLLRDRNNRITAHGVLCHPWISIDGVAPDKPLDPAVLTRLTQFSAMNKLKKMALKVIASKLSEEEIAGLKQMFKAIDTDNSGYLTFDELKNGLKTFGADLNESEINDLMQAADIDNNGTIDYEEFVAATLHFTKVDREDRLFAAFSYFDKDGSGYITFDELKQACKEFGVDDVHLDEIIKDVDQNNDGRIDYSEFVAMMHKGSGSVARNQSKNNFIFGFREPLSIR</sequence>
<keyword evidence="2" id="KW-1185">Reference proteome</keyword>
<evidence type="ECO:0000313" key="1">
    <source>
        <dbReference type="EMBL" id="KAI3748318.1"/>
    </source>
</evidence>
<dbReference type="Proteomes" id="UP001055879">
    <property type="component" value="Linkage Group LG03"/>
</dbReference>
<protein>
    <submittedName>
        <fullName evidence="1">Uncharacterized protein</fullName>
    </submittedName>
</protein>
<gene>
    <name evidence="1" type="ORF">L6452_11312</name>
</gene>
<reference evidence="2" key="1">
    <citation type="journal article" date="2022" name="Mol. Ecol. Resour.">
        <title>The genomes of chicory, endive, great burdock and yacon provide insights into Asteraceae palaeo-polyploidization history and plant inulin production.</title>
        <authorList>
            <person name="Fan W."/>
            <person name="Wang S."/>
            <person name="Wang H."/>
            <person name="Wang A."/>
            <person name="Jiang F."/>
            <person name="Liu H."/>
            <person name="Zhao H."/>
            <person name="Xu D."/>
            <person name="Zhang Y."/>
        </authorList>
    </citation>
    <scope>NUCLEOTIDE SEQUENCE [LARGE SCALE GENOMIC DNA]</scope>
    <source>
        <strain evidence="2">cv. Niubang</strain>
    </source>
</reference>
<dbReference type="EMBL" id="CM042049">
    <property type="protein sequence ID" value="KAI3748318.1"/>
    <property type="molecule type" value="Genomic_DNA"/>
</dbReference>
<reference evidence="1 2" key="2">
    <citation type="journal article" date="2022" name="Mol. Ecol. Resour.">
        <title>The genomes of chicory, endive, great burdock and yacon provide insights into Asteraceae paleo-polyploidization history and plant inulin production.</title>
        <authorList>
            <person name="Fan W."/>
            <person name="Wang S."/>
            <person name="Wang H."/>
            <person name="Wang A."/>
            <person name="Jiang F."/>
            <person name="Liu H."/>
            <person name="Zhao H."/>
            <person name="Xu D."/>
            <person name="Zhang Y."/>
        </authorList>
    </citation>
    <scope>NUCLEOTIDE SEQUENCE [LARGE SCALE GENOMIC DNA]</scope>
    <source>
        <strain evidence="2">cv. Niubang</strain>
    </source>
</reference>